<sequence length="84" mass="9946">MPIPFHMGRSTRYTNRSMETKGVSRGRRRSFLRIKMLYAIWDIMTGAEYTMRLPKVRMHVLLLHHLLVNTVGPMTNHAYKEKKS</sequence>
<organismHost>
    <name type="scientific">Paramecium bursaria</name>
    <dbReference type="NCBI Taxonomy" id="74790"/>
</organismHost>
<evidence type="ECO:0000313" key="3">
    <source>
        <dbReference type="Proteomes" id="UP000246715"/>
    </source>
</evidence>
<feature type="region of interest" description="Disordered" evidence="1">
    <location>
        <begin position="1"/>
        <end position="25"/>
    </location>
</feature>
<evidence type="ECO:0000313" key="2">
    <source>
        <dbReference type="EMBL" id="ABT14277.1"/>
    </source>
</evidence>
<reference evidence="2 3" key="1">
    <citation type="journal article" date="2007" name="Virology">
        <title>Sequence and annotation of the 314-kb MT325 and the 321-kb FR483 viruses that infect Chlorella Pbi.</title>
        <authorList>
            <person name="Fitzgerald L.A."/>
            <person name="Graves M.V."/>
            <person name="Li X."/>
            <person name="Feldblyum T."/>
            <person name="Hartigan J."/>
            <person name="Van Etten J.L."/>
        </authorList>
    </citation>
    <scope>NUCLEOTIDE SEQUENCE [LARGE SCALE GENOMIC DNA]</scope>
    <source>
        <strain evidence="2 3">MT325</strain>
    </source>
</reference>
<accession>A7IVA3</accession>
<dbReference type="EMBL" id="DQ491001">
    <property type="protein sequence ID" value="ABT14277.1"/>
    <property type="molecule type" value="Genomic_DNA"/>
</dbReference>
<dbReference type="Proteomes" id="UP000246715">
    <property type="component" value="Segment"/>
</dbReference>
<organism evidence="2 3">
    <name type="scientific">Paramecium bursaria Chlorella virus MT325</name>
    <name type="common">PBCV-MT325</name>
    <dbReference type="NCBI Taxonomy" id="346932"/>
    <lineage>
        <taxon>Viruses</taxon>
        <taxon>Varidnaviria</taxon>
        <taxon>Bamfordvirae</taxon>
        <taxon>Nucleocytoviricota</taxon>
        <taxon>Megaviricetes</taxon>
        <taxon>Algavirales</taxon>
        <taxon>Phycodnaviridae</taxon>
        <taxon>Chlorovirus</taxon>
        <taxon>Chlorovirus conductrix</taxon>
        <taxon>Paramecium bursaria Chlorella virus A1</taxon>
    </lineage>
</organism>
<name>A7IVA3_PBCVM</name>
<gene>
    <name evidence="2" type="primary">m723R</name>
    <name evidence="2" type="ORF">MT325_m723R</name>
</gene>
<proteinExistence type="predicted"/>
<protein>
    <submittedName>
        <fullName evidence="2">Uncharacterized protein m723R</fullName>
    </submittedName>
</protein>
<evidence type="ECO:0000256" key="1">
    <source>
        <dbReference type="SAM" id="MobiDB-lite"/>
    </source>
</evidence>